<dbReference type="AlphaFoldDB" id="A0A4R2L3X2"/>
<dbReference type="Proteomes" id="UP000295765">
    <property type="component" value="Unassembled WGS sequence"/>
</dbReference>
<evidence type="ECO:0008006" key="3">
    <source>
        <dbReference type="Google" id="ProtNLM"/>
    </source>
</evidence>
<sequence>MKDSLRFSVSSLARNVVDPAGRIFAEQSGHLVDLSAVQVCWVGVDTVRQLYTGAVQADIGAWLERIEPGSTVRLWGHTWATGKLGKASGYRWRFQNNELGVVILLGSYYALFEQSGAHLKIEMSPHFIAARSPEQLQAWVDRVAHYLLHDYRPSGVAVHLAVDVQGWTPPQDLERRFVTRARRFSNYSGISACDFDLNQAAATYGRGETWLFGSAASLQTCLYRKDLLATKLDKIDYWNSVWSGYTFGDHQPEAPVFRLEMRFHHQVTAELARSQTRECVTYAQAAPLLADFWRYALDHNRLETAKDHIAPIWQLLRDDPQWITPPEGLALCRVRKESVAAIGRNLANVVGNLASVVARSSVDPFFFLQQLKGLSIWPELKRYYAERDLDQEDLIERFRETLESRRLIGKAA</sequence>
<dbReference type="EMBL" id="SLWY01000010">
    <property type="protein sequence ID" value="TCO81103.1"/>
    <property type="molecule type" value="Genomic_DNA"/>
</dbReference>
<proteinExistence type="predicted"/>
<reference evidence="1 2" key="1">
    <citation type="submission" date="2019-03" db="EMBL/GenBank/DDBJ databases">
        <title>Genomic Encyclopedia of Type Strains, Phase IV (KMG-IV): sequencing the most valuable type-strain genomes for metagenomic binning, comparative biology and taxonomic classification.</title>
        <authorList>
            <person name="Goeker M."/>
        </authorList>
    </citation>
    <scope>NUCLEOTIDE SEQUENCE [LARGE SCALE GENOMIC DNA]</scope>
    <source>
        <strain evidence="1 2">DSM 25287</strain>
    </source>
</reference>
<evidence type="ECO:0000313" key="1">
    <source>
        <dbReference type="EMBL" id="TCO81103.1"/>
    </source>
</evidence>
<dbReference type="OrthoDB" id="5563041at2"/>
<protein>
    <recommendedName>
        <fullName evidence="3">Replication initiation factor</fullName>
    </recommendedName>
</protein>
<comment type="caution">
    <text evidence="1">The sequence shown here is derived from an EMBL/GenBank/DDBJ whole genome shotgun (WGS) entry which is preliminary data.</text>
</comment>
<organism evidence="1 2">
    <name type="scientific">Plasticicumulans lactativorans</name>
    <dbReference type="NCBI Taxonomy" id="1133106"/>
    <lineage>
        <taxon>Bacteria</taxon>
        <taxon>Pseudomonadati</taxon>
        <taxon>Pseudomonadota</taxon>
        <taxon>Gammaproteobacteria</taxon>
        <taxon>Candidatus Competibacteraceae</taxon>
        <taxon>Plasticicumulans</taxon>
    </lineage>
</organism>
<evidence type="ECO:0000313" key="2">
    <source>
        <dbReference type="Proteomes" id="UP000295765"/>
    </source>
</evidence>
<keyword evidence="2" id="KW-1185">Reference proteome</keyword>
<accession>A0A4R2L3X2</accession>
<dbReference type="RefSeq" id="WP_132542343.1">
    <property type="nucleotide sequence ID" value="NZ_SLWY01000010.1"/>
</dbReference>
<gene>
    <name evidence="1" type="ORF">EV699_110129</name>
</gene>
<name>A0A4R2L3X2_9GAMM</name>